<evidence type="ECO:0000259" key="8">
    <source>
        <dbReference type="PROSITE" id="PS50928"/>
    </source>
</evidence>
<dbReference type="Gene3D" id="1.10.3720.10">
    <property type="entry name" value="MetI-like"/>
    <property type="match status" value="1"/>
</dbReference>
<dbReference type="PANTHER" id="PTHR30151:SF20">
    <property type="entry name" value="ABC TRANSPORTER PERMEASE PROTEIN HI_0355-RELATED"/>
    <property type="match status" value="1"/>
</dbReference>
<comment type="similarity">
    <text evidence="7">Belongs to the binding-protein-dependent transport system permease family.</text>
</comment>
<protein>
    <submittedName>
        <fullName evidence="9">ABC transporter permease</fullName>
    </submittedName>
</protein>
<evidence type="ECO:0000256" key="6">
    <source>
        <dbReference type="ARBA" id="ARBA00023136"/>
    </source>
</evidence>
<dbReference type="SUPFAM" id="SSF161098">
    <property type="entry name" value="MetI-like"/>
    <property type="match status" value="1"/>
</dbReference>
<proteinExistence type="inferred from homology"/>
<evidence type="ECO:0000256" key="7">
    <source>
        <dbReference type="RuleBase" id="RU363032"/>
    </source>
</evidence>
<evidence type="ECO:0000256" key="5">
    <source>
        <dbReference type="ARBA" id="ARBA00022989"/>
    </source>
</evidence>
<dbReference type="InterPro" id="IPR035906">
    <property type="entry name" value="MetI-like_sf"/>
</dbReference>
<evidence type="ECO:0000256" key="4">
    <source>
        <dbReference type="ARBA" id="ARBA00022692"/>
    </source>
</evidence>
<dbReference type="GO" id="GO:0055085">
    <property type="term" value="P:transmembrane transport"/>
    <property type="evidence" value="ECO:0007669"/>
    <property type="project" value="InterPro"/>
</dbReference>
<keyword evidence="10" id="KW-1185">Reference proteome</keyword>
<keyword evidence="5 7" id="KW-1133">Transmembrane helix</keyword>
<dbReference type="InterPro" id="IPR000515">
    <property type="entry name" value="MetI-like"/>
</dbReference>
<feature type="transmembrane region" description="Helical" evidence="7">
    <location>
        <begin position="177"/>
        <end position="200"/>
    </location>
</feature>
<keyword evidence="6 7" id="KW-0472">Membrane</keyword>
<dbReference type="Pfam" id="PF00528">
    <property type="entry name" value="BPD_transp_1"/>
    <property type="match status" value="1"/>
</dbReference>
<dbReference type="CDD" id="cd06261">
    <property type="entry name" value="TM_PBP2"/>
    <property type="match status" value="1"/>
</dbReference>
<dbReference type="AlphaFoldDB" id="A0A975AHP6"/>
<dbReference type="EMBL" id="CP071444">
    <property type="protein sequence ID" value="QSX08839.1"/>
    <property type="molecule type" value="Genomic_DNA"/>
</dbReference>
<feature type="transmembrane region" description="Helical" evidence="7">
    <location>
        <begin position="12"/>
        <end position="32"/>
    </location>
</feature>
<dbReference type="RefSeq" id="WP_207300180.1">
    <property type="nucleotide sequence ID" value="NZ_CP071444.1"/>
</dbReference>
<keyword evidence="3" id="KW-1003">Cell membrane</keyword>
<accession>A0A975AHP6</accession>
<keyword evidence="4 7" id="KW-0812">Transmembrane</keyword>
<dbReference type="Proteomes" id="UP000663499">
    <property type="component" value="Chromosome"/>
</dbReference>
<feature type="transmembrane region" description="Helical" evidence="7">
    <location>
        <begin position="220"/>
        <end position="242"/>
    </location>
</feature>
<keyword evidence="2 7" id="KW-0813">Transport</keyword>
<organism evidence="9 10">
    <name type="scientific">Alkalibacter rhizosphaerae</name>
    <dbReference type="NCBI Taxonomy" id="2815577"/>
    <lineage>
        <taxon>Bacteria</taxon>
        <taxon>Bacillati</taxon>
        <taxon>Bacillota</taxon>
        <taxon>Clostridia</taxon>
        <taxon>Eubacteriales</taxon>
        <taxon>Eubacteriaceae</taxon>
        <taxon>Alkalibacter</taxon>
    </lineage>
</organism>
<reference evidence="9" key="1">
    <citation type="submission" date="2021-03" db="EMBL/GenBank/DDBJ databases">
        <title>Alkalibacter marinus sp. nov., isolated from tidal flat sediment.</title>
        <authorList>
            <person name="Namirimu T."/>
            <person name="Yang J.-A."/>
            <person name="Yang S.-H."/>
            <person name="Kim Y.-J."/>
            <person name="Kwon K.K."/>
        </authorList>
    </citation>
    <scope>NUCLEOTIDE SEQUENCE</scope>
    <source>
        <strain evidence="9">ES005</strain>
    </source>
</reference>
<evidence type="ECO:0000256" key="1">
    <source>
        <dbReference type="ARBA" id="ARBA00004651"/>
    </source>
</evidence>
<evidence type="ECO:0000313" key="9">
    <source>
        <dbReference type="EMBL" id="QSX08839.1"/>
    </source>
</evidence>
<comment type="subcellular location">
    <subcellularLocation>
        <location evidence="1 7">Cell membrane</location>
        <topology evidence="1 7">Multi-pass membrane protein</topology>
    </subcellularLocation>
</comment>
<evidence type="ECO:0000256" key="3">
    <source>
        <dbReference type="ARBA" id="ARBA00022475"/>
    </source>
</evidence>
<name>A0A975AHP6_9FIRM</name>
<feature type="transmembrane region" description="Helical" evidence="7">
    <location>
        <begin position="94"/>
        <end position="118"/>
    </location>
</feature>
<gene>
    <name evidence="9" type="ORF">J0B03_01775</name>
</gene>
<dbReference type="PROSITE" id="PS50928">
    <property type="entry name" value="ABC_TM1"/>
    <property type="match status" value="1"/>
</dbReference>
<feature type="domain" description="ABC transmembrane type-1" evidence="8">
    <location>
        <begin position="58"/>
        <end position="238"/>
    </location>
</feature>
<evidence type="ECO:0000256" key="2">
    <source>
        <dbReference type="ARBA" id="ARBA00022448"/>
    </source>
</evidence>
<dbReference type="PANTHER" id="PTHR30151">
    <property type="entry name" value="ALKANE SULFONATE ABC TRANSPORTER-RELATED, MEMBRANE SUBUNIT"/>
    <property type="match status" value="1"/>
</dbReference>
<sequence length="255" mass="28342">MKKSKNIDRFYPIFGVVVLLILWQAVVVIRQVPGYILPTPVEIGQALIGDHQLIYHHLQVTVYESLVGFAFAIALAFGLAVIMDSFEAVKKTLYPILVISQTIPIIALAPLFIIWFGFGVLPKIVIVIIVCFFPIAISLVDGMEAIDDDCLKLFETMKASKIQTLVHLKLPFSMSTFFAGLKIAATYMIMSAVIGEWLGGDRGIGVYMLRAKNAYALDRVFASILVIVALSVILIGIIDLISNRVLKWQNERNEE</sequence>
<feature type="transmembrane region" description="Helical" evidence="7">
    <location>
        <begin position="124"/>
        <end position="143"/>
    </location>
</feature>
<feature type="transmembrane region" description="Helical" evidence="7">
    <location>
        <begin position="62"/>
        <end position="82"/>
    </location>
</feature>
<evidence type="ECO:0000313" key="10">
    <source>
        <dbReference type="Proteomes" id="UP000663499"/>
    </source>
</evidence>
<dbReference type="KEGG" id="alka:J0B03_01775"/>
<dbReference type="GO" id="GO:0005886">
    <property type="term" value="C:plasma membrane"/>
    <property type="evidence" value="ECO:0007669"/>
    <property type="project" value="UniProtKB-SubCell"/>
</dbReference>